<keyword evidence="3" id="KW-1185">Reference proteome</keyword>
<protein>
    <recommendedName>
        <fullName evidence="1">Arabidopsis retrotransposon Orf1 C-terminal domain-containing protein</fullName>
    </recommendedName>
</protein>
<accession>A0A9K3J621</accession>
<dbReference type="OrthoDB" id="1741410at2759"/>
<evidence type="ECO:0000313" key="2">
    <source>
        <dbReference type="EMBL" id="KAF5809325.1"/>
    </source>
</evidence>
<reference evidence="2" key="2">
    <citation type="submission" date="2020-06" db="EMBL/GenBank/DDBJ databases">
        <title>Helianthus annuus Genome sequencing and assembly Release 2.</title>
        <authorList>
            <person name="Gouzy J."/>
            <person name="Langlade N."/>
            <person name="Munos S."/>
        </authorList>
    </citation>
    <scope>NUCLEOTIDE SEQUENCE</scope>
    <source>
        <tissue evidence="2">Leaves</tissue>
    </source>
</reference>
<comment type="caution">
    <text evidence="2">The sequence shown here is derived from an EMBL/GenBank/DDBJ whole genome shotgun (WGS) entry which is preliminary data.</text>
</comment>
<name>A0A9K3J621_HELAN</name>
<dbReference type="Pfam" id="PF03078">
    <property type="entry name" value="ATHILA"/>
    <property type="match status" value="1"/>
</dbReference>
<dbReference type="Proteomes" id="UP000215914">
    <property type="component" value="Unassembled WGS sequence"/>
</dbReference>
<reference evidence="2" key="1">
    <citation type="journal article" date="2017" name="Nature">
        <title>The sunflower genome provides insights into oil metabolism, flowering and Asterid evolution.</title>
        <authorList>
            <person name="Badouin H."/>
            <person name="Gouzy J."/>
            <person name="Grassa C.J."/>
            <person name="Murat F."/>
            <person name="Staton S.E."/>
            <person name="Cottret L."/>
            <person name="Lelandais-Briere C."/>
            <person name="Owens G.L."/>
            <person name="Carrere S."/>
            <person name="Mayjonade B."/>
            <person name="Legrand L."/>
            <person name="Gill N."/>
            <person name="Kane N.C."/>
            <person name="Bowers J.E."/>
            <person name="Hubner S."/>
            <person name="Bellec A."/>
            <person name="Berard A."/>
            <person name="Berges H."/>
            <person name="Blanchet N."/>
            <person name="Boniface M.C."/>
            <person name="Brunel D."/>
            <person name="Catrice O."/>
            <person name="Chaidir N."/>
            <person name="Claudel C."/>
            <person name="Donnadieu C."/>
            <person name="Faraut T."/>
            <person name="Fievet G."/>
            <person name="Helmstetter N."/>
            <person name="King M."/>
            <person name="Knapp S.J."/>
            <person name="Lai Z."/>
            <person name="Le Paslier M.C."/>
            <person name="Lippi Y."/>
            <person name="Lorenzon L."/>
            <person name="Mandel J.R."/>
            <person name="Marage G."/>
            <person name="Marchand G."/>
            <person name="Marquand E."/>
            <person name="Bret-Mestries E."/>
            <person name="Morien E."/>
            <person name="Nambeesan S."/>
            <person name="Nguyen T."/>
            <person name="Pegot-Espagnet P."/>
            <person name="Pouilly N."/>
            <person name="Raftis F."/>
            <person name="Sallet E."/>
            <person name="Schiex T."/>
            <person name="Thomas J."/>
            <person name="Vandecasteele C."/>
            <person name="Vares D."/>
            <person name="Vear F."/>
            <person name="Vautrin S."/>
            <person name="Crespi M."/>
            <person name="Mangin B."/>
            <person name="Burke J.M."/>
            <person name="Salse J."/>
            <person name="Munos S."/>
            <person name="Vincourt P."/>
            <person name="Rieseberg L.H."/>
            <person name="Langlade N.B."/>
        </authorList>
    </citation>
    <scope>NUCLEOTIDE SEQUENCE</scope>
    <source>
        <tissue evidence="2">Leaves</tissue>
    </source>
</reference>
<dbReference type="AlphaFoldDB" id="A0A9K3J621"/>
<evidence type="ECO:0000259" key="1">
    <source>
        <dbReference type="Pfam" id="PF03078"/>
    </source>
</evidence>
<dbReference type="Gramene" id="mRNA:HanXRQr2_Chr04g0155811">
    <property type="protein sequence ID" value="CDS:HanXRQr2_Chr04g0155811.1"/>
    <property type="gene ID" value="HanXRQr2_Chr04g0155811"/>
</dbReference>
<dbReference type="InterPro" id="IPR004312">
    <property type="entry name" value="ATHILA_Orf1_C"/>
</dbReference>
<feature type="domain" description="Arabidopsis retrotransposon Orf1 C-terminal" evidence="1">
    <location>
        <begin position="28"/>
        <end position="195"/>
    </location>
</feature>
<organism evidence="2 3">
    <name type="scientific">Helianthus annuus</name>
    <name type="common">Common sunflower</name>
    <dbReference type="NCBI Taxonomy" id="4232"/>
    <lineage>
        <taxon>Eukaryota</taxon>
        <taxon>Viridiplantae</taxon>
        <taxon>Streptophyta</taxon>
        <taxon>Embryophyta</taxon>
        <taxon>Tracheophyta</taxon>
        <taxon>Spermatophyta</taxon>
        <taxon>Magnoliopsida</taxon>
        <taxon>eudicotyledons</taxon>
        <taxon>Gunneridae</taxon>
        <taxon>Pentapetalae</taxon>
        <taxon>asterids</taxon>
        <taxon>campanulids</taxon>
        <taxon>Asterales</taxon>
        <taxon>Asteraceae</taxon>
        <taxon>Asteroideae</taxon>
        <taxon>Heliantheae alliance</taxon>
        <taxon>Heliantheae</taxon>
        <taxon>Helianthus</taxon>
    </lineage>
</organism>
<dbReference type="EMBL" id="MNCJ02000319">
    <property type="protein sequence ID" value="KAF5809325.1"/>
    <property type="molecule type" value="Genomic_DNA"/>
</dbReference>
<evidence type="ECO:0000313" key="3">
    <source>
        <dbReference type="Proteomes" id="UP000215914"/>
    </source>
</evidence>
<proteinExistence type="predicted"/>
<gene>
    <name evidence="2" type="ORF">HanXRQr2_Chr04g0155811</name>
</gene>
<sequence length="211" mass="24368">MAGPENHAFLQFEENSPALARLATIRHKALEPARTISWTTLQTLGVKERAKTFLPSAWQRLFAIQQPQYRELVLEFCSTYEFALSCHDLFDDQAIRFRLGGHDHHLSVAQLGLRMGIYTEAEVQRRCFRRALKQIPNDTATAFWHEIGEGPYNPTVTKATHLRDPFHRYFHRVLAHTIAGRGEGTAVCTLKDLFFLYCLVHTRSDVTWLMR</sequence>